<dbReference type="KEGG" id="apor:DDU33_02725"/>
<feature type="chain" id="PRO_5016085627" description="DUF4198 domain-containing protein" evidence="1">
    <location>
        <begin position="26"/>
        <end position="239"/>
    </location>
</feature>
<evidence type="ECO:0000313" key="3">
    <source>
        <dbReference type="Proteomes" id="UP000244920"/>
    </source>
</evidence>
<accession>A0A2U8FHT1</accession>
<protein>
    <recommendedName>
        <fullName evidence="4">DUF4198 domain-containing protein</fullName>
    </recommendedName>
</protein>
<evidence type="ECO:0000256" key="1">
    <source>
        <dbReference type="SAM" id="SignalP"/>
    </source>
</evidence>
<reference evidence="3" key="1">
    <citation type="submission" date="2018-05" db="EMBL/GenBank/DDBJ databases">
        <title>Complete genome sequence of Actinobacillus porcitonsillarum reference strain 9953L55 (CCUG 46996).</title>
        <authorList>
            <person name="Dona V."/>
            <person name="Perreten V."/>
        </authorList>
    </citation>
    <scope>NUCLEOTIDE SEQUENCE [LARGE SCALE GENOMIC DNA]</scope>
    <source>
        <strain evidence="3">9953L55</strain>
    </source>
</reference>
<organism evidence="2 3">
    <name type="scientific">Actinobacillus porcitonsillarum</name>
    <dbReference type="NCBI Taxonomy" id="189834"/>
    <lineage>
        <taxon>Bacteria</taxon>
        <taxon>Pseudomonadati</taxon>
        <taxon>Pseudomonadota</taxon>
        <taxon>Gammaproteobacteria</taxon>
        <taxon>Pasteurellales</taxon>
        <taxon>Pasteurellaceae</taxon>
        <taxon>Actinobacillus</taxon>
    </lineage>
</organism>
<gene>
    <name evidence="2" type="ORF">DDU33_02725</name>
</gene>
<name>A0A2U8FHT1_9PAST</name>
<dbReference type="RefSeq" id="WP_108922991.1">
    <property type="nucleotide sequence ID" value="NZ_CP029206.1"/>
</dbReference>
<proteinExistence type="predicted"/>
<keyword evidence="1" id="KW-0732">Signal</keyword>
<dbReference type="Proteomes" id="UP000244920">
    <property type="component" value="Chromosome"/>
</dbReference>
<sequence length="239" mass="26559">MAFSFKLTSVAAIAVCLFGSTIAQAHNVWLERSPLNTKMPHYLIKFGHETTEPYPLSKLTSVSQLFHGKISPLSPAFNKMDNNKGEAVIAVEGNIVFIEFNNGIWSKLPSGKYVEKTKKEAPNAEFSMNPMKLGKAILSWEDGEALKAHQQAYELVPQSEPVVGKPLAILVLKDGKPVKGIKVGLGEDKPFNLTDEQGIAYFTPTVGFNKVWAEFEEKVADNPDYTDRTYEYLLTFEAK</sequence>
<dbReference type="InterPro" id="IPR019613">
    <property type="entry name" value="DUF4198"/>
</dbReference>
<dbReference type="EMBL" id="CP029206">
    <property type="protein sequence ID" value="AWI50477.1"/>
    <property type="molecule type" value="Genomic_DNA"/>
</dbReference>
<dbReference type="AlphaFoldDB" id="A0A2U8FHT1"/>
<evidence type="ECO:0000313" key="2">
    <source>
        <dbReference type="EMBL" id="AWI50477.1"/>
    </source>
</evidence>
<evidence type="ECO:0008006" key="4">
    <source>
        <dbReference type="Google" id="ProtNLM"/>
    </source>
</evidence>
<feature type="signal peptide" evidence="1">
    <location>
        <begin position="1"/>
        <end position="25"/>
    </location>
</feature>
<dbReference type="Pfam" id="PF10670">
    <property type="entry name" value="DUF4198"/>
    <property type="match status" value="1"/>
</dbReference>
<keyword evidence="3" id="KW-1185">Reference proteome</keyword>